<feature type="domain" description="Bacterial type II secretion system protein E" evidence="1">
    <location>
        <begin position="10"/>
        <end position="85"/>
    </location>
</feature>
<accession>T0ZLD8</accession>
<organism evidence="2">
    <name type="scientific">mine drainage metagenome</name>
    <dbReference type="NCBI Taxonomy" id="410659"/>
    <lineage>
        <taxon>unclassified sequences</taxon>
        <taxon>metagenomes</taxon>
        <taxon>ecological metagenomes</taxon>
    </lineage>
</organism>
<reference evidence="2" key="1">
    <citation type="submission" date="2013-08" db="EMBL/GenBank/DDBJ databases">
        <authorList>
            <person name="Mendez C."/>
            <person name="Richter M."/>
            <person name="Ferrer M."/>
            <person name="Sanchez J."/>
        </authorList>
    </citation>
    <scope>NUCLEOTIDE SEQUENCE</scope>
</reference>
<feature type="non-terminal residue" evidence="2">
    <location>
        <position position="1"/>
    </location>
</feature>
<dbReference type="InterPro" id="IPR027417">
    <property type="entry name" value="P-loop_NTPase"/>
</dbReference>
<evidence type="ECO:0000259" key="1">
    <source>
        <dbReference type="Pfam" id="PF00437"/>
    </source>
</evidence>
<gene>
    <name evidence="2" type="ORF">B2A_14065</name>
</gene>
<dbReference type="EMBL" id="AUZZ01010199">
    <property type="protein sequence ID" value="EQD30610.1"/>
    <property type="molecule type" value="Genomic_DNA"/>
</dbReference>
<comment type="caution">
    <text evidence="2">The sequence shown here is derived from an EMBL/GenBank/DDBJ whole genome shotgun (WGS) entry which is preliminary data.</text>
</comment>
<protein>
    <submittedName>
        <fullName evidence="2">General secretory pathway protein E</fullName>
    </submittedName>
</protein>
<dbReference type="Pfam" id="PF00437">
    <property type="entry name" value="T2SSE"/>
    <property type="match status" value="1"/>
</dbReference>
<dbReference type="Gene3D" id="3.40.50.300">
    <property type="entry name" value="P-loop containing nucleotide triphosphate hydrolases"/>
    <property type="match status" value="1"/>
</dbReference>
<dbReference type="AlphaFoldDB" id="T0ZLD8"/>
<dbReference type="SUPFAM" id="SSF52540">
    <property type="entry name" value="P-loop containing nucleoside triphosphate hydrolases"/>
    <property type="match status" value="1"/>
</dbReference>
<sequence>LGVPATPAPALCHPAGCERCHGSGYIGRSGIYEVSPIDAPLARMIHDGASDADMETYARSRAPGIRDDGLKRVLGGDTSLEELLRVTRASV</sequence>
<reference evidence="2" key="2">
    <citation type="journal article" date="2014" name="ISME J.">
        <title>Microbial stratification in low pH oxic and suboxic macroscopic growths along an acid mine drainage.</title>
        <authorList>
            <person name="Mendez-Garcia C."/>
            <person name="Mesa V."/>
            <person name="Sprenger R.R."/>
            <person name="Richter M."/>
            <person name="Diez M.S."/>
            <person name="Solano J."/>
            <person name="Bargiela R."/>
            <person name="Golyshina O.V."/>
            <person name="Manteca A."/>
            <person name="Ramos J.L."/>
            <person name="Gallego J.R."/>
            <person name="Llorente I."/>
            <person name="Martins Dos Santos V.A."/>
            <person name="Jensen O.N."/>
            <person name="Pelaez A.I."/>
            <person name="Sanchez J."/>
            <person name="Ferrer M."/>
        </authorList>
    </citation>
    <scope>NUCLEOTIDE SEQUENCE</scope>
</reference>
<proteinExistence type="predicted"/>
<dbReference type="InterPro" id="IPR001482">
    <property type="entry name" value="T2SS/T4SS_dom"/>
</dbReference>
<evidence type="ECO:0000313" key="2">
    <source>
        <dbReference type="EMBL" id="EQD30610.1"/>
    </source>
</evidence>
<name>T0ZLD8_9ZZZZ</name>